<reference evidence="2" key="1">
    <citation type="submission" date="2018-05" db="EMBL/GenBank/DDBJ databases">
        <authorList>
            <person name="Lanie J.A."/>
            <person name="Ng W.-L."/>
            <person name="Kazmierczak K.M."/>
            <person name="Andrzejewski T.M."/>
            <person name="Davidsen T.M."/>
            <person name="Wayne K.J."/>
            <person name="Tettelin H."/>
            <person name="Glass J.I."/>
            <person name="Rusch D."/>
            <person name="Podicherti R."/>
            <person name="Tsui H.-C.T."/>
            <person name="Winkler M.E."/>
        </authorList>
    </citation>
    <scope>NUCLEOTIDE SEQUENCE</scope>
</reference>
<dbReference type="AlphaFoldDB" id="A0A381W0F9"/>
<sequence>MAPLSLSSLRESPLLLRLFRLLHPGIGLKRWLLLASLGIATWSVGVTFFARQFVSSRNPDFLNIYAEGPFAILLLILGGLAILGG</sequence>
<keyword evidence="1" id="KW-0812">Transmembrane</keyword>
<feature type="non-terminal residue" evidence="2">
    <location>
        <position position="85"/>
    </location>
</feature>
<dbReference type="EMBL" id="UINC01010324">
    <property type="protein sequence ID" value="SVA45974.1"/>
    <property type="molecule type" value="Genomic_DNA"/>
</dbReference>
<protein>
    <submittedName>
        <fullName evidence="2">Uncharacterized protein</fullName>
    </submittedName>
</protein>
<accession>A0A381W0F9</accession>
<name>A0A381W0F9_9ZZZZ</name>
<evidence type="ECO:0000313" key="2">
    <source>
        <dbReference type="EMBL" id="SVA45974.1"/>
    </source>
</evidence>
<organism evidence="2">
    <name type="scientific">marine metagenome</name>
    <dbReference type="NCBI Taxonomy" id="408172"/>
    <lineage>
        <taxon>unclassified sequences</taxon>
        <taxon>metagenomes</taxon>
        <taxon>ecological metagenomes</taxon>
    </lineage>
</organism>
<evidence type="ECO:0000256" key="1">
    <source>
        <dbReference type="SAM" id="Phobius"/>
    </source>
</evidence>
<keyword evidence="1" id="KW-0472">Membrane</keyword>
<proteinExistence type="predicted"/>
<gene>
    <name evidence="2" type="ORF">METZ01_LOCUS98828</name>
</gene>
<feature type="transmembrane region" description="Helical" evidence="1">
    <location>
        <begin position="62"/>
        <end position="83"/>
    </location>
</feature>
<feature type="transmembrane region" description="Helical" evidence="1">
    <location>
        <begin position="31"/>
        <end position="50"/>
    </location>
</feature>
<keyword evidence="1" id="KW-1133">Transmembrane helix</keyword>